<dbReference type="EMBL" id="OX597826">
    <property type="protein sequence ID" value="CAI9731550.1"/>
    <property type="molecule type" value="Genomic_DNA"/>
</dbReference>
<organism evidence="2 3">
    <name type="scientific">Octopus vulgaris</name>
    <name type="common">Common octopus</name>
    <dbReference type="NCBI Taxonomy" id="6645"/>
    <lineage>
        <taxon>Eukaryota</taxon>
        <taxon>Metazoa</taxon>
        <taxon>Spiralia</taxon>
        <taxon>Lophotrochozoa</taxon>
        <taxon>Mollusca</taxon>
        <taxon>Cephalopoda</taxon>
        <taxon>Coleoidea</taxon>
        <taxon>Octopodiformes</taxon>
        <taxon>Octopoda</taxon>
        <taxon>Incirrata</taxon>
        <taxon>Octopodidae</taxon>
        <taxon>Octopus</taxon>
    </lineage>
</organism>
<accession>A0AA36BBW7</accession>
<reference evidence="2" key="1">
    <citation type="submission" date="2023-08" db="EMBL/GenBank/DDBJ databases">
        <authorList>
            <person name="Alioto T."/>
            <person name="Alioto T."/>
            <person name="Gomez Garrido J."/>
        </authorList>
    </citation>
    <scope>NUCLEOTIDE SEQUENCE</scope>
</reference>
<name>A0AA36BBW7_OCTVU</name>
<protein>
    <submittedName>
        <fullName evidence="2">Uncharacterized protein</fullName>
    </submittedName>
</protein>
<feature type="compositionally biased region" description="Basic and acidic residues" evidence="1">
    <location>
        <begin position="24"/>
        <end position="34"/>
    </location>
</feature>
<dbReference type="Proteomes" id="UP001162480">
    <property type="component" value="Chromosome 13"/>
</dbReference>
<evidence type="ECO:0000313" key="2">
    <source>
        <dbReference type="EMBL" id="CAI9731550.1"/>
    </source>
</evidence>
<keyword evidence="3" id="KW-1185">Reference proteome</keyword>
<dbReference type="AlphaFoldDB" id="A0AA36BBW7"/>
<evidence type="ECO:0000256" key="1">
    <source>
        <dbReference type="SAM" id="MobiDB-lite"/>
    </source>
</evidence>
<proteinExistence type="predicted"/>
<feature type="region of interest" description="Disordered" evidence="1">
    <location>
        <begin position="13"/>
        <end position="34"/>
    </location>
</feature>
<feature type="compositionally biased region" description="Polar residues" evidence="1">
    <location>
        <begin position="13"/>
        <end position="22"/>
    </location>
</feature>
<evidence type="ECO:0000313" key="3">
    <source>
        <dbReference type="Proteomes" id="UP001162480"/>
    </source>
</evidence>
<sequence>MFMTVMTAAMSYEISNSHSPNSEGKADRVQSEKRYNNKTVRRRLKCILLNILFICVKSELRNIINEQNRCKAPDLDDDSEKGSAKEIVEENNKTIAIVI</sequence>
<gene>
    <name evidence="2" type="ORF">OCTVUL_1B018306</name>
</gene>